<protein>
    <recommendedName>
        <fullName evidence="3 13">Flagellar biosynthesis protein FlhF</fullName>
    </recommendedName>
</protein>
<dbReference type="PANTHER" id="PTHR43134">
    <property type="entry name" value="SIGNAL RECOGNITION PARTICLE RECEPTOR SUBUNIT ALPHA"/>
    <property type="match status" value="1"/>
</dbReference>
<dbReference type="NCBIfam" id="TIGR03499">
    <property type="entry name" value="FlhF"/>
    <property type="match status" value="1"/>
</dbReference>
<evidence type="ECO:0000259" key="16">
    <source>
        <dbReference type="SMART" id="SM00962"/>
    </source>
</evidence>
<comment type="similarity">
    <text evidence="2">Belongs to the GTP-binding SRP family.</text>
</comment>
<dbReference type="EMBL" id="FMYV01000002">
    <property type="protein sequence ID" value="SDC25178.1"/>
    <property type="molecule type" value="Genomic_DNA"/>
</dbReference>
<dbReference type="GO" id="GO:0015031">
    <property type="term" value="P:protein transport"/>
    <property type="evidence" value="ECO:0007669"/>
    <property type="project" value="UniProtKB-KW"/>
</dbReference>
<keyword evidence="4" id="KW-0813">Transport</keyword>
<evidence type="ECO:0000259" key="15">
    <source>
        <dbReference type="SMART" id="SM00382"/>
    </source>
</evidence>
<evidence type="ECO:0000256" key="1">
    <source>
        <dbReference type="ARBA" id="ARBA00004413"/>
    </source>
</evidence>
<dbReference type="EMBL" id="SRME01000002">
    <property type="protein sequence ID" value="TGG88402.1"/>
    <property type="molecule type" value="Genomic_DNA"/>
</dbReference>
<keyword evidence="10" id="KW-0472">Membrane</keyword>
<evidence type="ECO:0000256" key="4">
    <source>
        <dbReference type="ARBA" id="ARBA00022448"/>
    </source>
</evidence>
<dbReference type="Proteomes" id="UP000199322">
    <property type="component" value="Unassembled WGS sequence"/>
</dbReference>
<dbReference type="FunFam" id="3.40.50.300:FF:000695">
    <property type="entry name" value="Flagellar biosynthesis regulator FlhF"/>
    <property type="match status" value="1"/>
</dbReference>
<keyword evidence="7" id="KW-1005">Bacterial flagellum biogenesis</keyword>
<dbReference type="AlphaFoldDB" id="A0A1G6K2Q8"/>
<proteinExistence type="inferred from homology"/>
<feature type="compositionally biased region" description="Basic and acidic residues" evidence="14">
    <location>
        <begin position="153"/>
        <end position="162"/>
    </location>
</feature>
<dbReference type="Pfam" id="PF00448">
    <property type="entry name" value="SRP54"/>
    <property type="match status" value="1"/>
</dbReference>
<evidence type="ECO:0000256" key="10">
    <source>
        <dbReference type="ARBA" id="ARBA00023136"/>
    </source>
</evidence>
<dbReference type="InterPro" id="IPR047040">
    <property type="entry name" value="FlhF__GTPase_dom"/>
</dbReference>
<evidence type="ECO:0000256" key="8">
    <source>
        <dbReference type="ARBA" id="ARBA00022927"/>
    </source>
</evidence>
<keyword evidence="6" id="KW-0547">Nucleotide-binding</keyword>
<reference evidence="17 19" key="1">
    <citation type="submission" date="2016-10" db="EMBL/GenBank/DDBJ databases">
        <authorList>
            <person name="de Groot N.N."/>
        </authorList>
    </citation>
    <scope>NUCLEOTIDE SEQUENCE [LARGE SCALE GENOMIC DNA]</scope>
    <source>
        <strain evidence="17 19">WG14</strain>
    </source>
</reference>
<evidence type="ECO:0000256" key="2">
    <source>
        <dbReference type="ARBA" id="ARBA00008531"/>
    </source>
</evidence>
<evidence type="ECO:0000256" key="14">
    <source>
        <dbReference type="SAM" id="MobiDB-lite"/>
    </source>
</evidence>
<keyword evidence="5" id="KW-1003">Cell membrane</keyword>
<evidence type="ECO:0000256" key="12">
    <source>
        <dbReference type="ARBA" id="ARBA00025337"/>
    </source>
</evidence>
<evidence type="ECO:0000256" key="6">
    <source>
        <dbReference type="ARBA" id="ARBA00022741"/>
    </source>
</evidence>
<dbReference type="Proteomes" id="UP000297288">
    <property type="component" value="Unassembled WGS sequence"/>
</dbReference>
<feature type="domain" description="SRP54-type proteins GTP-binding" evidence="16">
    <location>
        <begin position="270"/>
        <end position="460"/>
    </location>
</feature>
<comment type="subcellular location">
    <subcellularLocation>
        <location evidence="1">Cell membrane</location>
        <topology evidence="1">Peripheral membrane protein</topology>
        <orientation evidence="1">Cytoplasmic side</orientation>
    </subcellularLocation>
</comment>
<evidence type="ECO:0000256" key="13">
    <source>
        <dbReference type="NCBIfam" id="TIGR03499"/>
    </source>
</evidence>
<keyword evidence="11" id="KW-1006">Bacterial flagellum protein export</keyword>
<dbReference type="SMART" id="SM00962">
    <property type="entry name" value="SRP54"/>
    <property type="match status" value="1"/>
</dbReference>
<name>A0A1G6K2Q8_9BACT</name>
<keyword evidence="17" id="KW-0966">Cell projection</keyword>
<dbReference type="InterPro" id="IPR020006">
    <property type="entry name" value="FlhF"/>
</dbReference>
<dbReference type="Gene3D" id="1.20.120.1380">
    <property type="entry name" value="Flagellar FlhF biosynthesis protein, N domain"/>
    <property type="match status" value="1"/>
</dbReference>
<evidence type="ECO:0000256" key="5">
    <source>
        <dbReference type="ARBA" id="ARBA00022475"/>
    </source>
</evidence>
<dbReference type="SMART" id="SM00382">
    <property type="entry name" value="AAA"/>
    <property type="match status" value="1"/>
</dbReference>
<evidence type="ECO:0000313" key="20">
    <source>
        <dbReference type="Proteomes" id="UP000297288"/>
    </source>
</evidence>
<dbReference type="GO" id="GO:0003924">
    <property type="term" value="F:GTPase activity"/>
    <property type="evidence" value="ECO:0007669"/>
    <property type="project" value="UniProtKB-UniRule"/>
</dbReference>
<feature type="region of interest" description="Disordered" evidence="14">
    <location>
        <begin position="87"/>
        <end position="107"/>
    </location>
</feature>
<evidence type="ECO:0000313" key="19">
    <source>
        <dbReference type="Proteomes" id="UP000199322"/>
    </source>
</evidence>
<evidence type="ECO:0000256" key="3">
    <source>
        <dbReference type="ARBA" id="ARBA00014919"/>
    </source>
</evidence>
<comment type="function">
    <text evidence="12">Necessary for flagellar biosynthesis. May be involved in translocation of the flagellum.</text>
</comment>
<keyword evidence="9" id="KW-0342">GTP-binding</keyword>
<dbReference type="Gene3D" id="3.40.50.300">
    <property type="entry name" value="P-loop containing nucleotide triphosphate hydrolases"/>
    <property type="match status" value="1"/>
</dbReference>
<keyword evidence="19" id="KW-1185">Reference proteome</keyword>
<feature type="compositionally biased region" description="Polar residues" evidence="14">
    <location>
        <begin position="89"/>
        <end position="101"/>
    </location>
</feature>
<feature type="domain" description="AAA+ ATPase" evidence="15">
    <location>
        <begin position="269"/>
        <end position="410"/>
    </location>
</feature>
<dbReference type="InterPro" id="IPR003593">
    <property type="entry name" value="AAA+_ATPase"/>
</dbReference>
<evidence type="ECO:0000256" key="9">
    <source>
        <dbReference type="ARBA" id="ARBA00023134"/>
    </source>
</evidence>
<dbReference type="STRING" id="28234.SAMN04488588_0716"/>
<dbReference type="GO" id="GO:0005525">
    <property type="term" value="F:GTP binding"/>
    <property type="evidence" value="ECO:0007669"/>
    <property type="project" value="UniProtKB-UniRule"/>
</dbReference>
<dbReference type="InterPro" id="IPR000897">
    <property type="entry name" value="SRP54_GTPase_dom"/>
</dbReference>
<keyword evidence="8" id="KW-0653">Protein transport</keyword>
<evidence type="ECO:0000256" key="11">
    <source>
        <dbReference type="ARBA" id="ARBA00023225"/>
    </source>
</evidence>
<dbReference type="GO" id="GO:0006614">
    <property type="term" value="P:SRP-dependent cotranslational protein targeting to membrane"/>
    <property type="evidence" value="ECO:0007669"/>
    <property type="project" value="UniProtKB-UniRule"/>
</dbReference>
<dbReference type="CDD" id="cd17873">
    <property type="entry name" value="FlhF"/>
    <property type="match status" value="1"/>
</dbReference>
<sequence length="464" mass="52786">MKVKKYMVKNISEAMDQIRNDFGDDAYILDTKKVKKGGFFGFGGEKYVEVTVLSEKEKNKKDNDNYTSQSNSIYSMNDMVNRNKRLNDRINSNKNGNSDQNTGEKLDIKENEDMQSLLELINSQREVSKSIDEEAKSFYNNQKNNYQSIKYDQEKQKKEITKKSPSGYSNQSLERKKIDEKKDNSNENLDEIKNLINKLNNKINSGNEFVSELKDNLKESGLSKDIVNEIMEEVDSENITENWKSDVTLLNKIKNILMKDIQINKEENLQGKIMLVGPTGIGKTTTLAKIAAIIKRKNKKVAIVTIDTYRIAAADQLKIYADIMGIPAYVCYTPKDLQLTIESLREMDTILIDTAGRSHKNDLQLGELKAFMDTVNPDKKILVCSSNVNTNDLIDIYEKFSISNPNSLIFTKLDETSSFGQIISLSKYTNLPVDYITTGQKVPDDIEKPDYDKLVSEVIKGVVK</sequence>
<feature type="region of interest" description="Disordered" evidence="14">
    <location>
        <begin position="153"/>
        <end position="185"/>
    </location>
</feature>
<feature type="compositionally biased region" description="Basic and acidic residues" evidence="14">
    <location>
        <begin position="173"/>
        <end position="185"/>
    </location>
</feature>
<feature type="compositionally biased region" description="Polar residues" evidence="14">
    <location>
        <begin position="163"/>
        <end position="172"/>
    </location>
</feature>
<dbReference type="GO" id="GO:0044781">
    <property type="term" value="P:bacterial-type flagellum organization"/>
    <property type="evidence" value="ECO:0007669"/>
    <property type="project" value="UniProtKB-UniRule"/>
</dbReference>
<dbReference type="RefSeq" id="WP_091402879.1">
    <property type="nucleotide sequence ID" value="NZ_FMYV01000002.1"/>
</dbReference>
<evidence type="ECO:0000256" key="7">
    <source>
        <dbReference type="ARBA" id="ARBA00022795"/>
    </source>
</evidence>
<dbReference type="InterPro" id="IPR027417">
    <property type="entry name" value="P-loop_NTPase"/>
</dbReference>
<accession>A0A1G6K2Q8</accession>
<dbReference type="PANTHER" id="PTHR43134:SF3">
    <property type="entry name" value="FLAGELLAR BIOSYNTHESIS PROTEIN FLHF"/>
    <property type="match status" value="1"/>
</dbReference>
<evidence type="ECO:0000313" key="18">
    <source>
        <dbReference type="EMBL" id="TGG88402.1"/>
    </source>
</evidence>
<keyword evidence="17" id="KW-0969">Cilium</keyword>
<dbReference type="GO" id="GO:0005886">
    <property type="term" value="C:plasma membrane"/>
    <property type="evidence" value="ECO:0007669"/>
    <property type="project" value="UniProtKB-SubCell"/>
</dbReference>
<evidence type="ECO:0000313" key="17">
    <source>
        <dbReference type="EMBL" id="SDC25178.1"/>
    </source>
</evidence>
<keyword evidence="17" id="KW-0282">Flagellum</keyword>
<organism evidence="17 19">
    <name type="scientific">Geotoga petraea</name>
    <dbReference type="NCBI Taxonomy" id="28234"/>
    <lineage>
        <taxon>Bacteria</taxon>
        <taxon>Thermotogati</taxon>
        <taxon>Thermotogota</taxon>
        <taxon>Thermotogae</taxon>
        <taxon>Petrotogales</taxon>
        <taxon>Petrotogaceae</taxon>
        <taxon>Geotoga</taxon>
    </lineage>
</organism>
<dbReference type="SUPFAM" id="SSF52540">
    <property type="entry name" value="P-loop containing nucleoside triphosphate hydrolases"/>
    <property type="match status" value="2"/>
</dbReference>
<dbReference type="GO" id="GO:0005047">
    <property type="term" value="F:signal recognition particle binding"/>
    <property type="evidence" value="ECO:0007669"/>
    <property type="project" value="TreeGrafter"/>
</dbReference>
<reference evidence="18 20" key="2">
    <citation type="submission" date="2019-04" db="EMBL/GenBank/DDBJ databases">
        <title>Draft genome sequence data and analysis of a Fermenting Bacterium, Geotoga petraea strain HO-Geo1, isolated from heavy-oil petroleum reservoir in Russia.</title>
        <authorList>
            <person name="Grouzdev D.S."/>
            <person name="Semenova E.M."/>
            <person name="Sokolova D.S."/>
            <person name="Tourova T.P."/>
            <person name="Poltaraus A.B."/>
            <person name="Nazina T.N."/>
        </authorList>
    </citation>
    <scope>NUCLEOTIDE SEQUENCE [LARGE SCALE GENOMIC DNA]</scope>
    <source>
        <strain evidence="18 20">HO-Geo1</strain>
    </source>
</reference>
<dbReference type="OrthoDB" id="9778554at2"/>
<gene>
    <name evidence="18" type="primary">flhF</name>
    <name evidence="18" type="ORF">E4650_04990</name>
    <name evidence="17" type="ORF">SAMN04488588_0716</name>
</gene>